<feature type="domain" description="C2H2-type" evidence="12">
    <location>
        <begin position="399"/>
        <end position="426"/>
    </location>
</feature>
<dbReference type="GO" id="GO:0006357">
    <property type="term" value="P:regulation of transcription by RNA polymerase II"/>
    <property type="evidence" value="ECO:0007669"/>
    <property type="project" value="TreeGrafter"/>
</dbReference>
<evidence type="ECO:0000259" key="12">
    <source>
        <dbReference type="PROSITE" id="PS50157"/>
    </source>
</evidence>
<evidence type="ECO:0000313" key="15">
    <source>
        <dbReference type="Proteomes" id="UP000694520"/>
    </source>
</evidence>
<dbReference type="FunFam" id="3.30.160.60:FF:000848">
    <property type="entry name" value="Zinc finger protein 35"/>
    <property type="match status" value="2"/>
</dbReference>
<comment type="similarity">
    <text evidence="2">Belongs to the krueppel C2H2-type zinc-finger protein family.</text>
</comment>
<dbReference type="CDD" id="cd07765">
    <property type="entry name" value="KRAB_A-box"/>
    <property type="match status" value="1"/>
</dbReference>
<evidence type="ECO:0000256" key="2">
    <source>
        <dbReference type="ARBA" id="ARBA00006991"/>
    </source>
</evidence>
<name>A0A8B9XWI7_BOSMU</name>
<dbReference type="FunFam" id="3.30.160.60:FF:000029">
    <property type="entry name" value="GLI family zinc finger 4"/>
    <property type="match status" value="1"/>
</dbReference>
<accession>A0A8B9XWI7</accession>
<feature type="domain" description="C2H2-type" evidence="12">
    <location>
        <begin position="259"/>
        <end position="286"/>
    </location>
</feature>
<dbReference type="PROSITE" id="PS50157">
    <property type="entry name" value="ZINC_FINGER_C2H2_2"/>
    <property type="match status" value="14"/>
</dbReference>
<dbReference type="GeneTree" id="ENSGT00940000162851"/>
<feature type="domain" description="C2H2-type" evidence="12">
    <location>
        <begin position="315"/>
        <end position="342"/>
    </location>
</feature>
<dbReference type="InterPro" id="IPR013087">
    <property type="entry name" value="Znf_C2H2_type"/>
</dbReference>
<evidence type="ECO:0000256" key="6">
    <source>
        <dbReference type="ARBA" id="ARBA00022833"/>
    </source>
</evidence>
<dbReference type="FunFam" id="3.30.160.60:FF:002343">
    <property type="entry name" value="Zinc finger protein 33A"/>
    <property type="match status" value="3"/>
</dbReference>
<dbReference type="AlphaFoldDB" id="A0A8B9XWI7"/>
<dbReference type="SMART" id="SM00355">
    <property type="entry name" value="ZnF_C2H2"/>
    <property type="match status" value="14"/>
</dbReference>
<dbReference type="FunFam" id="3.30.160.60:FF:004135">
    <property type="match status" value="1"/>
</dbReference>
<feature type="domain" description="C2H2-type" evidence="12">
    <location>
        <begin position="287"/>
        <end position="314"/>
    </location>
</feature>
<evidence type="ECO:0000256" key="7">
    <source>
        <dbReference type="ARBA" id="ARBA00023015"/>
    </source>
</evidence>
<dbReference type="GO" id="GO:0000978">
    <property type="term" value="F:RNA polymerase II cis-regulatory region sequence-specific DNA binding"/>
    <property type="evidence" value="ECO:0007669"/>
    <property type="project" value="TreeGrafter"/>
</dbReference>
<reference evidence="14" key="2">
    <citation type="submission" date="2025-08" db="UniProtKB">
        <authorList>
            <consortium name="Ensembl"/>
        </authorList>
    </citation>
    <scope>IDENTIFICATION</scope>
</reference>
<keyword evidence="10" id="KW-0539">Nucleus</keyword>
<organism evidence="14 15">
    <name type="scientific">Bos mutus grunniens</name>
    <name type="common">Wild yak</name>
    <name type="synonym">Bos grunniens</name>
    <dbReference type="NCBI Taxonomy" id="30521"/>
    <lineage>
        <taxon>Eukaryota</taxon>
        <taxon>Metazoa</taxon>
        <taxon>Chordata</taxon>
        <taxon>Craniata</taxon>
        <taxon>Vertebrata</taxon>
        <taxon>Euteleostomi</taxon>
        <taxon>Mammalia</taxon>
        <taxon>Eutheria</taxon>
        <taxon>Laurasiatheria</taxon>
        <taxon>Artiodactyla</taxon>
        <taxon>Ruminantia</taxon>
        <taxon>Pecora</taxon>
        <taxon>Bovidae</taxon>
        <taxon>Bovinae</taxon>
        <taxon>Bos</taxon>
    </lineage>
</organism>
<keyword evidence="9" id="KW-0804">Transcription</keyword>
<dbReference type="InterPro" id="IPR036236">
    <property type="entry name" value="Znf_C2H2_sf"/>
</dbReference>
<feature type="domain" description="C2H2-type" evidence="12">
    <location>
        <begin position="511"/>
        <end position="539"/>
    </location>
</feature>
<dbReference type="Pfam" id="PF01352">
    <property type="entry name" value="KRAB"/>
    <property type="match status" value="1"/>
</dbReference>
<evidence type="ECO:0000256" key="10">
    <source>
        <dbReference type="ARBA" id="ARBA00023242"/>
    </source>
</evidence>
<keyword evidence="8" id="KW-0238">DNA-binding</keyword>
<evidence type="ECO:0000256" key="11">
    <source>
        <dbReference type="PROSITE-ProRule" id="PRU00042"/>
    </source>
</evidence>
<gene>
    <name evidence="14" type="primary">ZNF613</name>
</gene>
<keyword evidence="6" id="KW-0862">Zinc</keyword>
<dbReference type="Pfam" id="PF00096">
    <property type="entry name" value="zf-C2H2"/>
    <property type="match status" value="12"/>
</dbReference>
<dbReference type="SUPFAM" id="SSF57667">
    <property type="entry name" value="beta-beta-alpha zinc fingers"/>
    <property type="match status" value="7"/>
</dbReference>
<keyword evidence="5 11" id="KW-0863">Zinc-finger</keyword>
<dbReference type="PANTHER" id="PTHR24404">
    <property type="entry name" value="ZINC FINGER PROTEIN"/>
    <property type="match status" value="1"/>
</dbReference>
<evidence type="ECO:0000259" key="13">
    <source>
        <dbReference type="PROSITE" id="PS50805"/>
    </source>
</evidence>
<keyword evidence="4" id="KW-0677">Repeat</keyword>
<feature type="domain" description="C2H2-type" evidence="12">
    <location>
        <begin position="427"/>
        <end position="454"/>
    </location>
</feature>
<evidence type="ECO:0000256" key="5">
    <source>
        <dbReference type="ARBA" id="ARBA00022771"/>
    </source>
</evidence>
<feature type="domain" description="C2H2-type" evidence="12">
    <location>
        <begin position="343"/>
        <end position="370"/>
    </location>
</feature>
<feature type="domain" description="C2H2-type" evidence="12">
    <location>
        <begin position="371"/>
        <end position="398"/>
    </location>
</feature>
<keyword evidence="3" id="KW-0479">Metal-binding</keyword>
<dbReference type="PROSITE" id="PS00028">
    <property type="entry name" value="ZINC_FINGER_C2H2_1"/>
    <property type="match status" value="14"/>
</dbReference>
<keyword evidence="15" id="KW-1185">Reference proteome</keyword>
<evidence type="ECO:0000256" key="9">
    <source>
        <dbReference type="ARBA" id="ARBA00023163"/>
    </source>
</evidence>
<dbReference type="GO" id="GO:0008270">
    <property type="term" value="F:zinc ion binding"/>
    <property type="evidence" value="ECO:0007669"/>
    <property type="project" value="UniProtKB-KW"/>
</dbReference>
<dbReference type="Gene3D" id="3.30.160.60">
    <property type="entry name" value="Classic Zinc Finger"/>
    <property type="match status" value="14"/>
</dbReference>
<dbReference type="InterPro" id="IPR050589">
    <property type="entry name" value="Ikaros_C2H2-ZF"/>
</dbReference>
<feature type="domain" description="C2H2-type" evidence="12">
    <location>
        <begin position="620"/>
        <end position="647"/>
    </location>
</feature>
<dbReference type="FunFam" id="3.30.160.60:FF:001173">
    <property type="entry name" value="Zinc finger protein 613"/>
    <property type="match status" value="1"/>
</dbReference>
<dbReference type="InterPro" id="IPR001909">
    <property type="entry name" value="KRAB"/>
</dbReference>
<dbReference type="Proteomes" id="UP000694520">
    <property type="component" value="Chromosome 20"/>
</dbReference>
<dbReference type="FunFam" id="3.30.160.60:FF:001727">
    <property type="entry name" value="Zinc finger protein 350"/>
    <property type="match status" value="1"/>
</dbReference>
<dbReference type="PROSITE" id="PS50805">
    <property type="entry name" value="KRAB"/>
    <property type="match status" value="1"/>
</dbReference>
<feature type="domain" description="C2H2-type" evidence="12">
    <location>
        <begin position="231"/>
        <end position="258"/>
    </location>
</feature>
<feature type="domain" description="C2H2-type" evidence="12">
    <location>
        <begin position="203"/>
        <end position="230"/>
    </location>
</feature>
<reference evidence="14" key="1">
    <citation type="submission" date="2019-05" db="EMBL/GenBank/DDBJ databases">
        <authorList>
            <person name="Zhang S."/>
            <person name="Liu J."/>
        </authorList>
    </citation>
    <scope>NUCLEOTIDE SEQUENCE [LARGE SCALE GENOMIC DNA]</scope>
</reference>
<keyword evidence="7" id="KW-0805">Transcription regulation</keyword>
<dbReference type="SMART" id="SM00349">
    <property type="entry name" value="KRAB"/>
    <property type="match status" value="1"/>
</dbReference>
<protein>
    <submittedName>
        <fullName evidence="14">Zinc finger protein 613</fullName>
    </submittedName>
</protein>
<dbReference type="SUPFAM" id="SSF109640">
    <property type="entry name" value="KRAB domain (Kruppel-associated box)"/>
    <property type="match status" value="1"/>
</dbReference>
<dbReference type="Ensembl" id="ENSBGRT00000032701.1">
    <property type="protein sequence ID" value="ENSBGRP00000028241.1"/>
    <property type="gene ID" value="ENSBGRG00000017801.1"/>
</dbReference>
<reference evidence="14" key="3">
    <citation type="submission" date="2025-09" db="UniProtKB">
        <authorList>
            <consortium name="Ensembl"/>
        </authorList>
    </citation>
    <scope>IDENTIFICATION</scope>
</reference>
<dbReference type="FunFam" id="3.30.160.60:FF:004496">
    <property type="match status" value="2"/>
</dbReference>
<dbReference type="Gene3D" id="6.10.140.140">
    <property type="match status" value="1"/>
</dbReference>
<dbReference type="PANTHER" id="PTHR24404:SF97">
    <property type="entry name" value="ZINC FINGER PROTEIN 350"/>
    <property type="match status" value="1"/>
</dbReference>
<sequence>MIKDQVSLTLEDVAVDFTWEEWQLLAPPQKALYRDVMLENYSNLVSVGYQASKSAALSRLERGELWPVEDKVHSRICPEMRKDDCLLQENLQNQSCPKRMEQCHEHNALGNVYQSKNHCPLWQNHDILYLHGKTLKSNLSSISQNRNYEVKNPVKANVNGKFFLHAKHEEFHSESKLPECGIPMNTNSQIITCLGTQQINKPHVCTECGKAFIKKSRLIDHQRVHTGEKPHRCSVCGKAFSRKSRLNEHQKTHIGEKQYACNECDKVFPKKSRLLIHQKTHTGEKPYICDDCGKGFVKKSRLINHQRVHTGEKPHGCSLCDKAFSRKSRLMEHQRTHTGEKPYECTECDKAFRWKSQLNAHQKTHTGEKSYICSDCGKGFIQKGNLIVHQRTHTGEKPYVCTECGKGFIQKGNLLIHQRTHTGEKPYVCTECGKGFSQKTCLISHQRFHTGKTPFVCTECGKSCSHKSGLINHQRIHTGEKPYTCNDCGKAFRDKSCLNRHRRIHTGERPYGCNDCGKAFSHLSCLVYHKGMLHAREKRGDSVKLEDAFSKHLSPSHPSDMVQRKSPVSVVTVQMPSVAVQTPSHSNKPLEDENIPLVGQLGGRYAPSAGNRIHTGEKPYTCNDCGKAFRDKSCLNRHRRIHTGERPYGCNDCWKAFSHLSCLVYHKGMLHAREKRGDSVKLEDAFSKHLSPSHPSDMVQRKSPVSVVTVQMPSVAVQTPSHSNKPLEDENIPLVGQLGGRYAPSAGNRIHTEEKPSECGSTLSGQLCHIFVTKDTQE</sequence>
<evidence type="ECO:0000256" key="4">
    <source>
        <dbReference type="ARBA" id="ARBA00022737"/>
    </source>
</evidence>
<evidence type="ECO:0000256" key="3">
    <source>
        <dbReference type="ARBA" id="ARBA00022723"/>
    </source>
</evidence>
<feature type="domain" description="C2H2-type" evidence="12">
    <location>
        <begin position="483"/>
        <end position="510"/>
    </location>
</feature>
<dbReference type="FunFam" id="3.30.160.60:FF:000295">
    <property type="entry name" value="zinc finger protein 19"/>
    <property type="match status" value="1"/>
</dbReference>
<feature type="domain" description="C2H2-type" evidence="12">
    <location>
        <begin position="648"/>
        <end position="676"/>
    </location>
</feature>
<feature type="domain" description="KRAB" evidence="13">
    <location>
        <begin position="8"/>
        <end position="78"/>
    </location>
</feature>
<dbReference type="GO" id="GO:0031981">
    <property type="term" value="C:nuclear lumen"/>
    <property type="evidence" value="ECO:0007669"/>
    <property type="project" value="UniProtKB-ARBA"/>
</dbReference>
<feature type="domain" description="C2H2-type" evidence="12">
    <location>
        <begin position="455"/>
        <end position="482"/>
    </location>
</feature>
<proteinExistence type="inferred from homology"/>
<dbReference type="InterPro" id="IPR036051">
    <property type="entry name" value="KRAB_dom_sf"/>
</dbReference>
<evidence type="ECO:0000256" key="8">
    <source>
        <dbReference type="ARBA" id="ARBA00023125"/>
    </source>
</evidence>
<dbReference type="FunFam" id="3.30.160.60:FF:000128">
    <property type="entry name" value="zinc finger protein 268 isoform X1"/>
    <property type="match status" value="1"/>
</dbReference>
<dbReference type="FunFam" id="3.30.160.60:FF:000384">
    <property type="entry name" value="Zinc finger protein 550"/>
    <property type="match status" value="1"/>
</dbReference>
<dbReference type="GO" id="GO:0003700">
    <property type="term" value="F:DNA-binding transcription factor activity"/>
    <property type="evidence" value="ECO:0007669"/>
    <property type="project" value="TreeGrafter"/>
</dbReference>
<comment type="subcellular location">
    <subcellularLocation>
        <location evidence="1">Nucleus</location>
    </subcellularLocation>
</comment>
<evidence type="ECO:0000256" key="1">
    <source>
        <dbReference type="ARBA" id="ARBA00004123"/>
    </source>
</evidence>
<evidence type="ECO:0000313" key="14">
    <source>
        <dbReference type="Ensembl" id="ENSBGRP00000028241.1"/>
    </source>
</evidence>